<dbReference type="GO" id="GO:0055085">
    <property type="term" value="P:transmembrane transport"/>
    <property type="evidence" value="ECO:0007669"/>
    <property type="project" value="InterPro"/>
</dbReference>
<dbReference type="CDD" id="cd07042">
    <property type="entry name" value="STAS_SulP_like_sulfate_transporter"/>
    <property type="match status" value="1"/>
</dbReference>
<dbReference type="PROSITE" id="PS50801">
    <property type="entry name" value="STAS"/>
    <property type="match status" value="1"/>
</dbReference>
<dbReference type="Pfam" id="PF00916">
    <property type="entry name" value="Sulfate_transp"/>
    <property type="match status" value="2"/>
</dbReference>
<evidence type="ECO:0000256" key="3">
    <source>
        <dbReference type="ARBA" id="ARBA00022989"/>
    </source>
</evidence>
<dbReference type="PANTHER" id="PTHR11814">
    <property type="entry name" value="SULFATE TRANSPORTER"/>
    <property type="match status" value="1"/>
</dbReference>
<reference evidence="7 8" key="1">
    <citation type="submission" date="2019-09" db="EMBL/GenBank/DDBJ databases">
        <title>H2 Metabolism Revealed by Metagenomic Analysis in Subglacial Sediment of East Antarctica.</title>
        <authorList>
            <person name="Yang Z."/>
            <person name="Zhang Y."/>
            <person name="Lv Y."/>
            <person name="Yan W."/>
            <person name="Xiao X."/>
            <person name="Sun B."/>
            <person name="Ma H."/>
        </authorList>
    </citation>
    <scope>NUCLEOTIDE SEQUENCE [LARGE SCALE GENOMIC DNA]</scope>
    <source>
        <strain evidence="7">Bin2_2</strain>
    </source>
</reference>
<feature type="transmembrane region" description="Helical" evidence="5">
    <location>
        <begin position="475"/>
        <end position="490"/>
    </location>
</feature>
<dbReference type="Gene3D" id="3.30.750.24">
    <property type="entry name" value="STAS domain"/>
    <property type="match status" value="1"/>
</dbReference>
<dbReference type="Pfam" id="PF01740">
    <property type="entry name" value="STAS"/>
    <property type="match status" value="1"/>
</dbReference>
<dbReference type="Proteomes" id="UP000483432">
    <property type="component" value="Unassembled WGS sequence"/>
</dbReference>
<comment type="subcellular location">
    <subcellularLocation>
        <location evidence="1">Membrane</location>
        <topology evidence="1">Multi-pass membrane protein</topology>
    </subcellularLocation>
</comment>
<sequence length="688" mass="74656">MLTRLFPFLRWFPLQKDTLRADLIAGVTVAMILVPQSMAYAALAGLPVVYGLYASFLPVIVASMWGASRFLHTGPVALLSLMSAAAIEPLASRGSEEFIQLSLLLALMVGVLRLALGLFRMGVLINLASHPVILGFTNAAALIIGLSLVNSFINVPMPRSDTFLFDLFQVVQQLPVAHWETLLYGLATLAALSWLRKHFPKLPNVLIVVLLGTMVSAATGFEKTTVVVPEQIDSVEARTVFDRMLTHETSLKHVKDAQKALSEKLKAQSKLIRQDYSLKAESMRLKGEEESLKHSLYSERVEAFQFALTPVKQANGQILYQTGIKTPWFEPAWRLSGFDEGKFKLSGGGKVVGNIPSGVPGFLMPTFDLGVMSGLFATAFIMAMIGFMEATSISRALAAKTREKLDPNQELIGQGLANIVGSFFQSYVVSGSFSRSAVAARVGARSGFYAIISALGVLLVMLFFTQYLYHLPQPVLAAIVMSAVFSLLDFKSMMHAWNVRQADGIVGLVTFFTTLIMAPQLANGVLVGVMLTILMFLAGTMSPRSEVMGRTSDGILAGAATHDLAPISENYVVLRFDASLVFINAAYFEQAVLKALSQFPQARALLVLGNSINRIDATGEEKLRALARDLKAADVTLMLAGLKKPVREALDRAGLDKVIGPENFFPSKDIALRALDARYASTVAKPAV</sequence>
<evidence type="ECO:0000256" key="4">
    <source>
        <dbReference type="ARBA" id="ARBA00023136"/>
    </source>
</evidence>
<feature type="transmembrane region" description="Helical" evidence="5">
    <location>
        <begin position="98"/>
        <end position="119"/>
    </location>
</feature>
<protein>
    <submittedName>
        <fullName evidence="7">STAS domain-containing protein</fullName>
    </submittedName>
</protein>
<evidence type="ECO:0000313" key="7">
    <source>
        <dbReference type="EMBL" id="NDP47336.1"/>
    </source>
</evidence>
<feature type="transmembrane region" description="Helical" evidence="5">
    <location>
        <begin position="202"/>
        <end position="221"/>
    </location>
</feature>
<evidence type="ECO:0000256" key="2">
    <source>
        <dbReference type="ARBA" id="ARBA00022692"/>
    </source>
</evidence>
<feature type="transmembrane region" description="Helical" evidence="5">
    <location>
        <begin position="74"/>
        <end position="92"/>
    </location>
</feature>
<dbReference type="SUPFAM" id="SSF52091">
    <property type="entry name" value="SpoIIaa-like"/>
    <property type="match status" value="1"/>
</dbReference>
<dbReference type="EMBL" id="JAAFGW010000025">
    <property type="protein sequence ID" value="NDP47336.1"/>
    <property type="molecule type" value="Genomic_DNA"/>
</dbReference>
<feature type="transmembrane region" description="Helical" evidence="5">
    <location>
        <begin position="176"/>
        <end position="195"/>
    </location>
</feature>
<dbReference type="InterPro" id="IPR001902">
    <property type="entry name" value="SLC26A/SulP_fam"/>
</dbReference>
<keyword evidence="2 5" id="KW-0812">Transmembrane</keyword>
<comment type="caution">
    <text evidence="7">The sequence shown here is derived from an EMBL/GenBank/DDBJ whole genome shotgun (WGS) entry which is preliminary data.</text>
</comment>
<feature type="transmembrane region" description="Helical" evidence="5">
    <location>
        <begin position="502"/>
        <end position="518"/>
    </location>
</feature>
<dbReference type="InterPro" id="IPR036513">
    <property type="entry name" value="STAS_dom_sf"/>
</dbReference>
<evidence type="ECO:0000256" key="1">
    <source>
        <dbReference type="ARBA" id="ARBA00004141"/>
    </source>
</evidence>
<feature type="transmembrane region" description="Helical" evidence="5">
    <location>
        <begin position="48"/>
        <end position="67"/>
    </location>
</feature>
<dbReference type="GO" id="GO:0016020">
    <property type="term" value="C:membrane"/>
    <property type="evidence" value="ECO:0007669"/>
    <property type="project" value="UniProtKB-SubCell"/>
</dbReference>
<name>A0A7C9JWC4_9PROT</name>
<gene>
    <name evidence="7" type="ORF">GZ085_02895</name>
</gene>
<feature type="transmembrane region" description="Helical" evidence="5">
    <location>
        <begin position="448"/>
        <end position="469"/>
    </location>
</feature>
<proteinExistence type="predicted"/>
<feature type="transmembrane region" description="Helical" evidence="5">
    <location>
        <begin position="131"/>
        <end position="156"/>
    </location>
</feature>
<evidence type="ECO:0000259" key="6">
    <source>
        <dbReference type="PROSITE" id="PS50801"/>
    </source>
</evidence>
<evidence type="ECO:0000313" key="8">
    <source>
        <dbReference type="Proteomes" id="UP000483432"/>
    </source>
</evidence>
<feature type="domain" description="STAS" evidence="6">
    <location>
        <begin position="561"/>
        <end position="675"/>
    </location>
</feature>
<keyword evidence="3 5" id="KW-1133">Transmembrane helix</keyword>
<dbReference type="InterPro" id="IPR002645">
    <property type="entry name" value="STAS_dom"/>
</dbReference>
<evidence type="ECO:0000256" key="5">
    <source>
        <dbReference type="SAM" id="Phobius"/>
    </source>
</evidence>
<accession>A0A7C9JWC4</accession>
<dbReference type="InterPro" id="IPR011547">
    <property type="entry name" value="SLC26A/SulP_dom"/>
</dbReference>
<organism evidence="7 8">
    <name type="scientific">Sulfuriferula multivorans</name>
    <dbReference type="NCBI Taxonomy" id="1559896"/>
    <lineage>
        <taxon>Bacteria</taxon>
        <taxon>Pseudomonadati</taxon>
        <taxon>Pseudomonadota</taxon>
        <taxon>Betaproteobacteria</taxon>
        <taxon>Nitrosomonadales</taxon>
        <taxon>Sulfuricellaceae</taxon>
        <taxon>Sulfuriferula</taxon>
    </lineage>
</organism>
<dbReference type="AlphaFoldDB" id="A0A7C9JWC4"/>
<feature type="transmembrane region" description="Helical" evidence="5">
    <location>
        <begin position="369"/>
        <end position="388"/>
    </location>
</feature>
<keyword evidence="4 5" id="KW-0472">Membrane</keyword>